<dbReference type="PANTHER" id="PTHR23280:SF12">
    <property type="entry name" value="PROTEIN 4.1"/>
    <property type="match status" value="1"/>
</dbReference>
<dbReference type="PRINTS" id="PR00935">
    <property type="entry name" value="BAND41"/>
</dbReference>
<dbReference type="PROSITE" id="PS50057">
    <property type="entry name" value="FERM_3"/>
    <property type="match status" value="1"/>
</dbReference>
<dbReference type="InterPro" id="IPR011993">
    <property type="entry name" value="PH-like_dom_sf"/>
</dbReference>
<dbReference type="FunFam" id="2.30.29.30:FF:000002">
    <property type="entry name" value="Band 4.1-like protein 5 isoform 1"/>
    <property type="match status" value="1"/>
</dbReference>
<evidence type="ECO:0000259" key="17">
    <source>
        <dbReference type="PROSITE" id="PS50057"/>
    </source>
</evidence>
<evidence type="ECO:0000256" key="15">
    <source>
        <dbReference type="ARBA" id="ARBA00030419"/>
    </source>
</evidence>
<protein>
    <recommendedName>
        <fullName evidence="14">Protein 4.1</fullName>
    </recommendedName>
    <alternativeName>
        <fullName evidence="15">Band 4.1</fullName>
    </alternativeName>
    <alternativeName>
        <fullName evidence="16">Erythrocyte membrane protein band 4.1</fullName>
    </alternativeName>
</protein>
<evidence type="ECO:0000256" key="4">
    <source>
        <dbReference type="ARBA" id="ARBA00022448"/>
    </source>
</evidence>
<dbReference type="Pfam" id="PF09380">
    <property type="entry name" value="FERM_C"/>
    <property type="match status" value="1"/>
</dbReference>
<dbReference type="GO" id="GO:0051301">
    <property type="term" value="P:cell division"/>
    <property type="evidence" value="ECO:0007669"/>
    <property type="project" value="UniProtKB-KW"/>
</dbReference>
<feature type="non-terminal residue" evidence="18">
    <location>
        <position position="234"/>
    </location>
</feature>
<evidence type="ECO:0000256" key="1">
    <source>
        <dbReference type="ARBA" id="ARBA00004123"/>
    </source>
</evidence>
<evidence type="ECO:0000256" key="7">
    <source>
        <dbReference type="ARBA" id="ARBA00022618"/>
    </source>
</evidence>
<dbReference type="InterPro" id="IPR000299">
    <property type="entry name" value="FERM_domain"/>
</dbReference>
<evidence type="ECO:0000256" key="8">
    <source>
        <dbReference type="ARBA" id="ARBA00022776"/>
    </source>
</evidence>
<evidence type="ECO:0000256" key="16">
    <source>
        <dbReference type="ARBA" id="ARBA00032586"/>
    </source>
</evidence>
<dbReference type="GO" id="GO:0031032">
    <property type="term" value="P:actomyosin structure organization"/>
    <property type="evidence" value="ECO:0007669"/>
    <property type="project" value="TreeGrafter"/>
</dbReference>
<feature type="non-terminal residue" evidence="18">
    <location>
        <position position="1"/>
    </location>
</feature>
<dbReference type="GO" id="GO:0005634">
    <property type="term" value="C:nucleus"/>
    <property type="evidence" value="ECO:0007669"/>
    <property type="project" value="UniProtKB-SubCell"/>
</dbReference>
<evidence type="ECO:0000256" key="3">
    <source>
        <dbReference type="ARBA" id="ARBA00004544"/>
    </source>
</evidence>
<gene>
    <name evidence="18" type="ORF">C0J50_19583</name>
</gene>
<dbReference type="GO" id="GO:0005516">
    <property type="term" value="F:calmodulin binding"/>
    <property type="evidence" value="ECO:0007669"/>
    <property type="project" value="UniProtKB-KW"/>
</dbReference>
<dbReference type="InterPro" id="IPR014352">
    <property type="entry name" value="FERM/acyl-CoA-bd_prot_sf"/>
</dbReference>
<accession>A0AAD5ARI6</accession>
<dbReference type="InterPro" id="IPR000798">
    <property type="entry name" value="Ez/rad/moesin-like"/>
</dbReference>
<evidence type="ECO:0000313" key="19">
    <source>
        <dbReference type="Proteomes" id="UP001205998"/>
    </source>
</evidence>
<dbReference type="PANTHER" id="PTHR23280">
    <property type="entry name" value="4.1 G PROTEIN"/>
    <property type="match status" value="1"/>
</dbReference>
<dbReference type="GO" id="GO:0005938">
    <property type="term" value="C:cell cortex"/>
    <property type="evidence" value="ECO:0007669"/>
    <property type="project" value="UniProtKB-SubCell"/>
</dbReference>
<evidence type="ECO:0000256" key="2">
    <source>
        <dbReference type="ARBA" id="ARBA00004245"/>
    </source>
</evidence>
<dbReference type="SUPFAM" id="SSF50729">
    <property type="entry name" value="PH domain-like"/>
    <property type="match status" value="1"/>
</dbReference>
<evidence type="ECO:0000313" key="18">
    <source>
        <dbReference type="EMBL" id="KAI5620855.1"/>
    </source>
</evidence>
<dbReference type="GO" id="GO:0005856">
    <property type="term" value="C:cytoskeleton"/>
    <property type="evidence" value="ECO:0007669"/>
    <property type="project" value="UniProtKB-SubCell"/>
</dbReference>
<dbReference type="PRINTS" id="PR00661">
    <property type="entry name" value="ERMFAMILY"/>
</dbReference>
<comment type="subcellular location">
    <subcellularLocation>
        <location evidence="3">Cytoplasm</location>
        <location evidence="3">Cell cortex</location>
    </subcellularLocation>
    <subcellularLocation>
        <location evidence="2">Cytoplasm</location>
        <location evidence="2">Cytoskeleton</location>
    </subcellularLocation>
    <subcellularLocation>
        <location evidence="1">Nucleus</location>
    </subcellularLocation>
</comment>
<dbReference type="EMBL" id="MU551640">
    <property type="protein sequence ID" value="KAI5620855.1"/>
    <property type="molecule type" value="Genomic_DNA"/>
</dbReference>
<evidence type="ECO:0000256" key="11">
    <source>
        <dbReference type="ARBA" id="ARBA00023212"/>
    </source>
</evidence>
<keyword evidence="6" id="KW-0597">Phosphoprotein</keyword>
<dbReference type="InterPro" id="IPR019749">
    <property type="entry name" value="Band_41_domain"/>
</dbReference>
<keyword evidence="5" id="KW-0963">Cytoplasm</keyword>
<keyword evidence="11" id="KW-0206">Cytoskeleton</keyword>
<evidence type="ECO:0000256" key="5">
    <source>
        <dbReference type="ARBA" id="ARBA00022490"/>
    </source>
</evidence>
<sequence>RYLLCLQLRKDILNSHLPCPSDMLAALGSYMIQSEYGDYNSELHGKEFFRKIPFAPNQTPELEEEVLELHRSLKSMSPADADQLFLQNIKTLDMYGVHLHPAKNAIGEDVMLGVCANGLMVYEDEEKTQCFFWPSILNMFYRNSKFQARILKSEEDTSETIIKFSLSSYRACKCLWKNAVEHHAFFRNLKQAPEGLLHFGSKFCFQGPTHAEALEARSTINRPAPLFPRSALKR</sequence>
<keyword evidence="9" id="KW-0112">Calmodulin-binding</keyword>
<dbReference type="SUPFAM" id="SSF47031">
    <property type="entry name" value="Second domain of FERM"/>
    <property type="match status" value="1"/>
</dbReference>
<keyword evidence="12" id="KW-0539">Nucleus</keyword>
<organism evidence="18 19">
    <name type="scientific">Silurus asotus</name>
    <name type="common">Amur catfish</name>
    <name type="synonym">Parasilurus asotus</name>
    <dbReference type="NCBI Taxonomy" id="30991"/>
    <lineage>
        <taxon>Eukaryota</taxon>
        <taxon>Metazoa</taxon>
        <taxon>Chordata</taxon>
        <taxon>Craniata</taxon>
        <taxon>Vertebrata</taxon>
        <taxon>Euteleostomi</taxon>
        <taxon>Actinopterygii</taxon>
        <taxon>Neopterygii</taxon>
        <taxon>Teleostei</taxon>
        <taxon>Ostariophysi</taxon>
        <taxon>Siluriformes</taxon>
        <taxon>Siluridae</taxon>
        <taxon>Silurus</taxon>
    </lineage>
</organism>
<keyword evidence="10" id="KW-0009">Actin-binding</keyword>
<keyword evidence="13" id="KW-0131">Cell cycle</keyword>
<evidence type="ECO:0000256" key="9">
    <source>
        <dbReference type="ARBA" id="ARBA00022860"/>
    </source>
</evidence>
<dbReference type="AlphaFoldDB" id="A0AAD5ARI6"/>
<evidence type="ECO:0000256" key="13">
    <source>
        <dbReference type="ARBA" id="ARBA00023306"/>
    </source>
</evidence>
<dbReference type="Gene3D" id="1.20.80.10">
    <property type="match status" value="1"/>
</dbReference>
<dbReference type="GO" id="GO:0003779">
    <property type="term" value="F:actin binding"/>
    <property type="evidence" value="ECO:0007669"/>
    <property type="project" value="UniProtKB-KW"/>
</dbReference>
<keyword evidence="4" id="KW-0813">Transport</keyword>
<dbReference type="SMART" id="SM01196">
    <property type="entry name" value="FERM_C"/>
    <property type="match status" value="1"/>
</dbReference>
<dbReference type="InterPro" id="IPR035963">
    <property type="entry name" value="FERM_2"/>
</dbReference>
<dbReference type="Pfam" id="PF00373">
    <property type="entry name" value="FERM_M"/>
    <property type="match status" value="1"/>
</dbReference>
<feature type="domain" description="FERM" evidence="17">
    <location>
        <begin position="1"/>
        <end position="190"/>
    </location>
</feature>
<reference evidence="18" key="1">
    <citation type="submission" date="2018-07" db="EMBL/GenBank/DDBJ databases">
        <title>Comparative genomics of catfishes provides insights into carnivory and benthic adaptation.</title>
        <authorList>
            <person name="Zhang Y."/>
            <person name="Wang D."/>
            <person name="Peng Z."/>
            <person name="Zheng S."/>
            <person name="Shao F."/>
            <person name="Tao W."/>
        </authorList>
    </citation>
    <scope>NUCLEOTIDE SEQUENCE</scope>
    <source>
        <strain evidence="18">Chongqing</strain>
    </source>
</reference>
<evidence type="ECO:0000256" key="6">
    <source>
        <dbReference type="ARBA" id="ARBA00022553"/>
    </source>
</evidence>
<name>A0AAD5ARI6_SILAS</name>
<dbReference type="InterPro" id="IPR018980">
    <property type="entry name" value="FERM_PH-like_C"/>
</dbReference>
<dbReference type="InterPro" id="IPR019748">
    <property type="entry name" value="FERM_central"/>
</dbReference>
<proteinExistence type="predicted"/>
<keyword evidence="7" id="KW-0132">Cell division</keyword>
<keyword evidence="19" id="KW-1185">Reference proteome</keyword>
<comment type="caution">
    <text evidence="18">The sequence shown here is derived from an EMBL/GenBank/DDBJ whole genome shotgun (WGS) entry which is preliminary data.</text>
</comment>
<dbReference type="CDD" id="cd14473">
    <property type="entry name" value="FERM_B-lobe"/>
    <property type="match status" value="1"/>
</dbReference>
<keyword evidence="8" id="KW-0498">Mitosis</keyword>
<dbReference type="Proteomes" id="UP001205998">
    <property type="component" value="Unassembled WGS sequence"/>
</dbReference>
<dbReference type="GO" id="GO:0005886">
    <property type="term" value="C:plasma membrane"/>
    <property type="evidence" value="ECO:0007669"/>
    <property type="project" value="TreeGrafter"/>
</dbReference>
<dbReference type="Gene3D" id="2.30.29.30">
    <property type="entry name" value="Pleckstrin-homology domain (PH domain)/Phosphotyrosine-binding domain (PTB)"/>
    <property type="match status" value="1"/>
</dbReference>
<evidence type="ECO:0000256" key="10">
    <source>
        <dbReference type="ARBA" id="ARBA00023203"/>
    </source>
</evidence>
<evidence type="ECO:0000256" key="14">
    <source>
        <dbReference type="ARBA" id="ARBA00023658"/>
    </source>
</evidence>
<evidence type="ECO:0000256" key="12">
    <source>
        <dbReference type="ARBA" id="ARBA00023242"/>
    </source>
</evidence>